<dbReference type="RefSeq" id="WP_047262745.1">
    <property type="nucleotide sequence ID" value="NZ_CP011542.1"/>
</dbReference>
<accession>A0A0G3H051</accession>
<name>A0A0G3H051_9CORY</name>
<sequence>MSISRNFDEYLAAHGIVQSAEVVPDNPCQVFEPSTQWYVPDVDAPNRGEADGVLDSDEWESAERIISQILGD</sequence>
<keyword evidence="2" id="KW-1185">Reference proteome</keyword>
<dbReference type="KEGG" id="cmv:CMUST_12375"/>
<reference evidence="2" key="2">
    <citation type="submission" date="2015-05" db="EMBL/GenBank/DDBJ databases">
        <title>Complete genome sequence of Corynebacterium mustelae DSM 45274, isolated from various tissues of a male ferret with lethal sepsis.</title>
        <authorList>
            <person name="Ruckert C."/>
            <person name="Albersmeier A."/>
            <person name="Winkler A."/>
            <person name="Tauch A."/>
        </authorList>
    </citation>
    <scope>NUCLEOTIDE SEQUENCE [LARGE SCALE GENOMIC DNA]</scope>
    <source>
        <strain evidence="2">DSM 45274</strain>
    </source>
</reference>
<organism evidence="1 2">
    <name type="scientific">Corynebacterium mustelae</name>
    <dbReference type="NCBI Taxonomy" id="571915"/>
    <lineage>
        <taxon>Bacteria</taxon>
        <taxon>Bacillati</taxon>
        <taxon>Actinomycetota</taxon>
        <taxon>Actinomycetes</taxon>
        <taxon>Mycobacteriales</taxon>
        <taxon>Corynebacteriaceae</taxon>
        <taxon>Corynebacterium</taxon>
    </lineage>
</organism>
<protein>
    <submittedName>
        <fullName evidence="1">Uncharacterized protein</fullName>
    </submittedName>
</protein>
<evidence type="ECO:0000313" key="2">
    <source>
        <dbReference type="Proteomes" id="UP000035199"/>
    </source>
</evidence>
<dbReference type="AlphaFoldDB" id="A0A0G3H051"/>
<reference evidence="1 2" key="1">
    <citation type="journal article" date="2015" name="Genome Announc.">
        <title>Complete Genome Sequence of the Type Strain Corynebacterium mustelae DSM 45274, Isolated from Various Tissues of a Male Ferret with Lethal Sepsis.</title>
        <authorList>
            <person name="Ruckert C."/>
            <person name="Eimer J."/>
            <person name="Winkler A."/>
            <person name="Tauch A."/>
        </authorList>
    </citation>
    <scope>NUCLEOTIDE SEQUENCE [LARGE SCALE GENOMIC DNA]</scope>
    <source>
        <strain evidence="1 2">DSM 45274</strain>
    </source>
</reference>
<dbReference type="EMBL" id="CP011542">
    <property type="protein sequence ID" value="AKK06781.1"/>
    <property type="molecule type" value="Genomic_DNA"/>
</dbReference>
<dbReference type="STRING" id="571915.CMUST_12375"/>
<evidence type="ECO:0000313" key="1">
    <source>
        <dbReference type="EMBL" id="AKK06781.1"/>
    </source>
</evidence>
<dbReference type="OrthoDB" id="4413861at2"/>
<dbReference type="PATRIC" id="fig|571915.4.peg.2640"/>
<dbReference type="Proteomes" id="UP000035199">
    <property type="component" value="Chromosome"/>
</dbReference>
<gene>
    <name evidence="1" type="ORF">CMUST_12375</name>
</gene>
<proteinExistence type="predicted"/>